<comment type="similarity">
    <text evidence="1">Belongs to the nematode transthyretin-like family.</text>
</comment>
<dbReference type="GO" id="GO:0009986">
    <property type="term" value="C:cell surface"/>
    <property type="evidence" value="ECO:0007669"/>
    <property type="project" value="InterPro"/>
</dbReference>
<dbReference type="Gene3D" id="2.60.40.3330">
    <property type="match status" value="1"/>
</dbReference>
<sequence>MILFMRASAFLALISFFDQTFGGITKDRVIVYGELLCDGQPFRDATLKLYDTDPIKDDFLAKTTSSSNGSFYLDGSGRDILKGKIDPRLYIYHKCNKGFFGCKRENRFDIPQAYVLKASDPNTKPFYVGRIELMMKPKTETSKCLPVQKT</sequence>
<keyword evidence="3" id="KW-1185">Reference proteome</keyword>
<reference evidence="4" key="1">
    <citation type="submission" date="2022-11" db="UniProtKB">
        <authorList>
            <consortium name="WormBaseParasite"/>
        </authorList>
    </citation>
    <scope>IDENTIFICATION</scope>
</reference>
<dbReference type="AlphaFoldDB" id="A0A915JDZ3"/>
<dbReference type="Pfam" id="PF01060">
    <property type="entry name" value="TTR-52"/>
    <property type="match status" value="1"/>
</dbReference>
<evidence type="ECO:0000313" key="3">
    <source>
        <dbReference type="Proteomes" id="UP000887565"/>
    </source>
</evidence>
<dbReference type="InterPro" id="IPR001534">
    <property type="entry name" value="Transthyretin-like"/>
</dbReference>
<evidence type="ECO:0000313" key="4">
    <source>
        <dbReference type="WBParaSite" id="nRc.2.0.1.t24020-RA"/>
    </source>
</evidence>
<dbReference type="PANTHER" id="PTHR21700">
    <property type="entry name" value="TRANSTHYRETIN-LIKE FAMILY PROTEIN-RELATED"/>
    <property type="match status" value="1"/>
</dbReference>
<accession>A0A915JDZ3</accession>
<name>A0A915JDZ3_ROMCU</name>
<evidence type="ECO:0000256" key="2">
    <source>
        <dbReference type="SAM" id="SignalP"/>
    </source>
</evidence>
<dbReference type="WBParaSite" id="nRc.2.0.1.t24020-RA">
    <property type="protein sequence ID" value="nRc.2.0.1.t24020-RA"/>
    <property type="gene ID" value="nRc.2.0.1.g24020"/>
</dbReference>
<dbReference type="PANTHER" id="PTHR21700:SF24">
    <property type="entry name" value="TRANSTHYRETIN-LIKE FAMILY PROTEIN"/>
    <property type="match status" value="1"/>
</dbReference>
<protein>
    <submittedName>
        <fullName evidence="4">Transthyretin-like family protein</fullName>
    </submittedName>
</protein>
<evidence type="ECO:0000256" key="1">
    <source>
        <dbReference type="ARBA" id="ARBA00010112"/>
    </source>
</evidence>
<organism evidence="3 4">
    <name type="scientific">Romanomermis culicivorax</name>
    <name type="common">Nematode worm</name>
    <dbReference type="NCBI Taxonomy" id="13658"/>
    <lineage>
        <taxon>Eukaryota</taxon>
        <taxon>Metazoa</taxon>
        <taxon>Ecdysozoa</taxon>
        <taxon>Nematoda</taxon>
        <taxon>Enoplea</taxon>
        <taxon>Dorylaimia</taxon>
        <taxon>Mermithida</taxon>
        <taxon>Mermithoidea</taxon>
        <taxon>Mermithidae</taxon>
        <taxon>Romanomermis</taxon>
    </lineage>
</organism>
<feature type="signal peptide" evidence="2">
    <location>
        <begin position="1"/>
        <end position="22"/>
    </location>
</feature>
<keyword evidence="2" id="KW-0732">Signal</keyword>
<feature type="chain" id="PRO_5036857711" evidence="2">
    <location>
        <begin position="23"/>
        <end position="150"/>
    </location>
</feature>
<dbReference type="Proteomes" id="UP000887565">
    <property type="component" value="Unplaced"/>
</dbReference>
<dbReference type="InterPro" id="IPR038479">
    <property type="entry name" value="Transthyretin-like_sf"/>
</dbReference>
<proteinExistence type="inferred from homology"/>